<evidence type="ECO:0000259" key="1">
    <source>
        <dbReference type="Pfam" id="PF01243"/>
    </source>
</evidence>
<dbReference type="GO" id="GO:0016787">
    <property type="term" value="F:hydrolase activity"/>
    <property type="evidence" value="ECO:0007669"/>
    <property type="project" value="UniProtKB-KW"/>
</dbReference>
<evidence type="ECO:0000313" key="3">
    <source>
        <dbReference type="Proteomes" id="UP000187172"/>
    </source>
</evidence>
<dbReference type="EMBL" id="MRTP01000001">
    <property type="protein sequence ID" value="OMF58316.1"/>
    <property type="molecule type" value="Genomic_DNA"/>
</dbReference>
<protein>
    <submittedName>
        <fullName evidence="2">Phosphohydrolase</fullName>
    </submittedName>
</protein>
<evidence type="ECO:0000313" key="2">
    <source>
        <dbReference type="EMBL" id="OMF58316.1"/>
    </source>
</evidence>
<dbReference type="SUPFAM" id="SSF50475">
    <property type="entry name" value="FMN-binding split barrel"/>
    <property type="match status" value="1"/>
</dbReference>
<gene>
    <name evidence="2" type="ORF">BK138_07205</name>
</gene>
<accession>A0A1R1F2X1</accession>
<sequence>MTASPFKAIIQSEEELRLLSSPPSELVRNKVITRLDSHCREFISKSPLLFLSTSDAEGSCDVSPRGDAPGFVYILDDTRLVIPERPGNRRYDSLLNILQNPSAGLIFIIPGLEETLRINGKACITADPELMEKLSAQGKIPQIGIGVEVEECYIHCAKAFKRSKLWDPEQWPKRENLPNPAAIIADHVRGLKVTEEQVARSLAESYEKRLY</sequence>
<name>A0A1R1F2X1_9BACL</name>
<comment type="caution">
    <text evidence="2">The sequence shown here is derived from an EMBL/GenBank/DDBJ whole genome shotgun (WGS) entry which is preliminary data.</text>
</comment>
<dbReference type="NCBIfam" id="TIGR04025">
    <property type="entry name" value="PPOX_FMN_DR2398"/>
    <property type="match status" value="1"/>
</dbReference>
<dbReference type="AlphaFoldDB" id="A0A1R1F2X1"/>
<dbReference type="Gene3D" id="2.30.110.10">
    <property type="entry name" value="Electron Transport, Fmn-binding Protein, Chain A"/>
    <property type="match status" value="1"/>
</dbReference>
<dbReference type="InterPro" id="IPR011576">
    <property type="entry name" value="Pyridox_Oxase_N"/>
</dbReference>
<dbReference type="InterPro" id="IPR024029">
    <property type="entry name" value="Pyridox_Oxase_FMN-dep"/>
</dbReference>
<dbReference type="STRING" id="297318.BK138_07205"/>
<keyword evidence="2" id="KW-0378">Hydrolase</keyword>
<dbReference type="PANTHER" id="PTHR42815:SF2">
    <property type="entry name" value="FAD-BINDING, PUTATIVE (AFU_ORTHOLOGUE AFUA_6G07600)-RELATED"/>
    <property type="match status" value="1"/>
</dbReference>
<dbReference type="Pfam" id="PF01243">
    <property type="entry name" value="PNPOx_N"/>
    <property type="match status" value="1"/>
</dbReference>
<reference evidence="2 3" key="1">
    <citation type="submission" date="2016-11" db="EMBL/GenBank/DDBJ databases">
        <title>Paenibacillus species isolates.</title>
        <authorList>
            <person name="Beno S.M."/>
        </authorList>
    </citation>
    <scope>NUCLEOTIDE SEQUENCE [LARGE SCALE GENOMIC DNA]</scope>
    <source>
        <strain evidence="2 3">FSL R5-0378</strain>
    </source>
</reference>
<dbReference type="RefSeq" id="WP_076167779.1">
    <property type="nucleotide sequence ID" value="NZ_MRTP01000001.1"/>
</dbReference>
<keyword evidence="3" id="KW-1185">Reference proteome</keyword>
<feature type="domain" description="Pyridoxamine 5'-phosphate oxidase N-terminal" evidence="1">
    <location>
        <begin position="36"/>
        <end position="149"/>
    </location>
</feature>
<organism evidence="2 3">
    <name type="scientific">Paenibacillus rhizosphaerae</name>
    <dbReference type="NCBI Taxonomy" id="297318"/>
    <lineage>
        <taxon>Bacteria</taxon>
        <taxon>Bacillati</taxon>
        <taxon>Bacillota</taxon>
        <taxon>Bacilli</taxon>
        <taxon>Bacillales</taxon>
        <taxon>Paenibacillaceae</taxon>
        <taxon>Paenibacillus</taxon>
    </lineage>
</organism>
<dbReference type="PANTHER" id="PTHR42815">
    <property type="entry name" value="FAD-BINDING, PUTATIVE (AFU_ORTHOLOGUE AFUA_6G07600)-RELATED"/>
    <property type="match status" value="1"/>
</dbReference>
<proteinExistence type="predicted"/>
<dbReference type="Proteomes" id="UP000187172">
    <property type="component" value="Unassembled WGS sequence"/>
</dbReference>
<dbReference type="InterPro" id="IPR012349">
    <property type="entry name" value="Split_barrel_FMN-bd"/>
</dbReference>